<dbReference type="AlphaFoldDB" id="A0A0P7GB40"/>
<evidence type="ECO:0000256" key="1">
    <source>
        <dbReference type="SAM" id="MobiDB-lite"/>
    </source>
</evidence>
<dbReference type="STRING" id="699431.SY89_01496"/>
<evidence type="ECO:0000313" key="2">
    <source>
        <dbReference type="EMBL" id="KPN30757.1"/>
    </source>
</evidence>
<dbReference type="InterPro" id="IPR058272">
    <property type="entry name" value="DUF7966"/>
</dbReference>
<comment type="caution">
    <text evidence="2">The sequence shown here is derived from an EMBL/GenBank/DDBJ whole genome shotgun (WGS) entry which is preliminary data.</text>
</comment>
<evidence type="ECO:0000313" key="3">
    <source>
        <dbReference type="Proteomes" id="UP000050535"/>
    </source>
</evidence>
<accession>A0A0P7GB40</accession>
<dbReference type="Pfam" id="PF25920">
    <property type="entry name" value="DUF7966"/>
    <property type="match status" value="1"/>
</dbReference>
<name>A0A0P7GB40_9EURY</name>
<feature type="region of interest" description="Disordered" evidence="1">
    <location>
        <begin position="14"/>
        <end position="37"/>
    </location>
</feature>
<organism evidence="2 3">
    <name type="scientific">Halolamina pelagica</name>
    <dbReference type="NCBI Taxonomy" id="699431"/>
    <lineage>
        <taxon>Archaea</taxon>
        <taxon>Methanobacteriati</taxon>
        <taxon>Methanobacteriota</taxon>
        <taxon>Stenosarchaea group</taxon>
        <taxon>Halobacteria</taxon>
        <taxon>Halobacteriales</taxon>
        <taxon>Haloferacaceae</taxon>
    </lineage>
</organism>
<sequence>MTDPDAVARALASLANGAPGHHERDRPPDGLPGQFQGDGERVVADAEASMERVRTAAAFVDADREADLRRAVELADGRGDDALATRGRAVLSTIEGFRDAAVEGPR</sequence>
<dbReference type="EMBL" id="LGUC01000001">
    <property type="protein sequence ID" value="KPN30757.1"/>
    <property type="molecule type" value="Genomic_DNA"/>
</dbReference>
<dbReference type="OrthoDB" id="292032at2157"/>
<reference evidence="3" key="1">
    <citation type="submission" date="2013-11" db="EMBL/GenBank/DDBJ databases">
        <authorList>
            <person name="Hoang H.T."/>
            <person name="Killian M.L."/>
            <person name="Madson D.M."/>
            <person name="Arruda P.H.E."/>
            <person name="Sun D."/>
            <person name="Schwartz K.J."/>
            <person name="Yoon K."/>
        </authorList>
    </citation>
    <scope>NUCLEOTIDE SEQUENCE [LARGE SCALE GENOMIC DNA]</scope>
    <source>
        <strain evidence="3">CDK2</strain>
    </source>
</reference>
<dbReference type="RefSeq" id="WP_144427153.1">
    <property type="nucleotide sequence ID" value="NZ_LGUC01000001.1"/>
</dbReference>
<keyword evidence="3" id="KW-1185">Reference proteome</keyword>
<proteinExistence type="predicted"/>
<dbReference type="Proteomes" id="UP000050535">
    <property type="component" value="Unassembled WGS sequence"/>
</dbReference>
<protein>
    <submittedName>
        <fullName evidence="2">Uncharacterized protein</fullName>
    </submittedName>
</protein>
<gene>
    <name evidence="2" type="ORF">SY89_01496</name>
</gene>